<evidence type="ECO:0000256" key="14">
    <source>
        <dbReference type="ARBA" id="ARBA00042401"/>
    </source>
</evidence>
<evidence type="ECO:0000313" key="19">
    <source>
        <dbReference type="EMBL" id="CAH0378483.1"/>
    </source>
</evidence>
<feature type="domain" description="UBC core" evidence="16">
    <location>
        <begin position="22"/>
        <end position="177"/>
    </location>
</feature>
<dbReference type="GO" id="GO:0005737">
    <property type="term" value="C:cytoplasm"/>
    <property type="evidence" value="ECO:0007669"/>
    <property type="project" value="UniProtKB-SubCell"/>
</dbReference>
<dbReference type="PANTHER" id="PTHR46116">
    <property type="entry name" value="(E3-INDEPENDENT) E2 UBIQUITIN-CONJUGATING ENZYME"/>
    <property type="match status" value="1"/>
</dbReference>
<evidence type="ECO:0000256" key="5">
    <source>
        <dbReference type="ARBA" id="ARBA00022679"/>
    </source>
</evidence>
<comment type="subcellular location">
    <subcellularLocation>
        <location evidence="2">Cytoplasm</location>
    </subcellularLocation>
    <subcellularLocation>
        <location evidence="1">Nucleus</location>
    </subcellularLocation>
</comment>
<dbReference type="GO" id="GO:0005634">
    <property type="term" value="C:nucleus"/>
    <property type="evidence" value="ECO:0007669"/>
    <property type="project" value="UniProtKB-SubCell"/>
</dbReference>
<evidence type="ECO:0000259" key="16">
    <source>
        <dbReference type="PROSITE" id="PS50127"/>
    </source>
</evidence>
<evidence type="ECO:0000313" key="18">
    <source>
        <dbReference type="EMBL" id="CAE0690413.1"/>
    </source>
</evidence>
<evidence type="ECO:0000256" key="11">
    <source>
        <dbReference type="ARBA" id="ARBA00039894"/>
    </source>
</evidence>
<evidence type="ECO:0000256" key="12">
    <source>
        <dbReference type="ARBA" id="ARBA00041798"/>
    </source>
</evidence>
<evidence type="ECO:0000256" key="15">
    <source>
        <dbReference type="SAM" id="MobiDB-lite"/>
    </source>
</evidence>
<dbReference type="EC" id="2.3.2.23" evidence="3"/>
<feature type="region of interest" description="Disordered" evidence="15">
    <location>
        <begin position="258"/>
        <end position="288"/>
    </location>
</feature>
<proteinExistence type="predicted"/>
<keyword evidence="10" id="KW-0539">Nucleus</keyword>
<keyword evidence="6" id="KW-0053">Apoptosis</keyword>
<dbReference type="EMBL" id="HBIW01006975">
    <property type="protein sequence ID" value="CAE0690413.1"/>
    <property type="molecule type" value="Transcribed_RNA"/>
</dbReference>
<dbReference type="AlphaFoldDB" id="A0A6S8SN17"/>
<sequence>MASLLNWFGASKPAAPAAPPGRCLKRVARDVATIRRDHATNLFAEQREAVATTVDCVVCGPEGTPYYGGLFHFRVEHPHSYPVENPTCTNLTTGQGRIGFNPNLYRTGKVCMSILGTWVGPGWNPSHSLSSVLLSIQSLMNDQPYCNEPGREGVARDDPNNKAYDAFLKYATLKFACVDVLDPAKATSAEPLPAAAKRFCAERFLERYDKIIEMVDAEIKAGTSGRLKDPSRASALGLGPVDYKGLRVDLAKRKTEAEKLLEAEDNDDDEEPAVEAKEEPSTPPREAP</sequence>
<evidence type="ECO:0000256" key="10">
    <source>
        <dbReference type="ARBA" id="ARBA00023242"/>
    </source>
</evidence>
<dbReference type="EMBL" id="HBIW01006974">
    <property type="protein sequence ID" value="CAE0690412.1"/>
    <property type="molecule type" value="Transcribed_RNA"/>
</dbReference>
<dbReference type="Proteomes" id="UP000789595">
    <property type="component" value="Unassembled WGS sequence"/>
</dbReference>
<dbReference type="EMBL" id="CAKKNE010000006">
    <property type="protein sequence ID" value="CAH0378483.1"/>
    <property type="molecule type" value="Genomic_DNA"/>
</dbReference>
<evidence type="ECO:0000256" key="13">
    <source>
        <dbReference type="ARBA" id="ARBA00042316"/>
    </source>
</evidence>
<feature type="compositionally biased region" description="Acidic residues" evidence="15">
    <location>
        <begin position="263"/>
        <end position="273"/>
    </location>
</feature>
<dbReference type="GO" id="GO:0004869">
    <property type="term" value="F:cysteine-type endopeptidase inhibitor activity"/>
    <property type="evidence" value="ECO:0007669"/>
    <property type="project" value="TreeGrafter"/>
</dbReference>
<keyword evidence="8" id="KW-0833">Ubl conjugation pathway</keyword>
<keyword evidence="7" id="KW-0547">Nucleotide-binding</keyword>
<dbReference type="Pfam" id="PF00179">
    <property type="entry name" value="UQ_con"/>
    <property type="match status" value="1"/>
</dbReference>
<dbReference type="PANTHER" id="PTHR46116:SF26">
    <property type="entry name" value="UBIQUITIN-CONJUGATING ENZYME E2 Z"/>
    <property type="match status" value="1"/>
</dbReference>
<protein>
    <recommendedName>
        <fullName evidence="11">Ubiquitin-conjugating enzyme E2 Z</fullName>
        <ecNumber evidence="3">2.3.2.23</ecNumber>
    </recommendedName>
    <alternativeName>
        <fullName evidence="12">E2 ubiquitin-conjugating enzyme Z</fullName>
    </alternativeName>
    <alternativeName>
        <fullName evidence="14">Ubiquitin carrier protein Z</fullName>
    </alternativeName>
    <alternativeName>
        <fullName evidence="13">Ubiquitin-protein ligase Z</fullName>
    </alternativeName>
</protein>
<dbReference type="OrthoDB" id="47801at2759"/>
<evidence type="ECO:0000256" key="2">
    <source>
        <dbReference type="ARBA" id="ARBA00004496"/>
    </source>
</evidence>
<gene>
    <name evidence="17" type="ORF">PCAL00307_LOCUS5848</name>
    <name evidence="18" type="ORF">PCAL00307_LOCUS5849</name>
    <name evidence="19" type="ORF">PECAL_6P00700</name>
</gene>
<reference evidence="18" key="1">
    <citation type="submission" date="2021-01" db="EMBL/GenBank/DDBJ databases">
        <authorList>
            <person name="Corre E."/>
            <person name="Pelletier E."/>
            <person name="Niang G."/>
            <person name="Scheremetjew M."/>
            <person name="Finn R."/>
            <person name="Kale V."/>
            <person name="Holt S."/>
            <person name="Cochrane G."/>
            <person name="Meng A."/>
            <person name="Brown T."/>
            <person name="Cohen L."/>
        </authorList>
    </citation>
    <scope>NUCLEOTIDE SEQUENCE</scope>
    <source>
        <strain evidence="18">CCMP1756</strain>
    </source>
</reference>
<evidence type="ECO:0000313" key="20">
    <source>
        <dbReference type="Proteomes" id="UP000789595"/>
    </source>
</evidence>
<dbReference type="GO" id="GO:0005524">
    <property type="term" value="F:ATP binding"/>
    <property type="evidence" value="ECO:0007669"/>
    <property type="project" value="UniProtKB-KW"/>
</dbReference>
<accession>A0A6S8SN17</accession>
<keyword evidence="5" id="KW-0808">Transferase</keyword>
<evidence type="ECO:0000256" key="3">
    <source>
        <dbReference type="ARBA" id="ARBA00012486"/>
    </source>
</evidence>
<dbReference type="GO" id="GO:0061631">
    <property type="term" value="F:ubiquitin conjugating enzyme activity"/>
    <property type="evidence" value="ECO:0007669"/>
    <property type="project" value="UniProtKB-EC"/>
</dbReference>
<evidence type="ECO:0000256" key="8">
    <source>
        <dbReference type="ARBA" id="ARBA00022786"/>
    </source>
</evidence>
<evidence type="ECO:0000313" key="17">
    <source>
        <dbReference type="EMBL" id="CAE0690412.1"/>
    </source>
</evidence>
<dbReference type="InterPro" id="IPR016135">
    <property type="entry name" value="UBQ-conjugating_enzyme/RWD"/>
</dbReference>
<organism evidence="18">
    <name type="scientific">Pelagomonas calceolata</name>
    <dbReference type="NCBI Taxonomy" id="35677"/>
    <lineage>
        <taxon>Eukaryota</taxon>
        <taxon>Sar</taxon>
        <taxon>Stramenopiles</taxon>
        <taxon>Ochrophyta</taxon>
        <taxon>Pelagophyceae</taxon>
        <taxon>Pelagomonadales</taxon>
        <taxon>Pelagomonadaceae</taxon>
        <taxon>Pelagomonas</taxon>
    </lineage>
</organism>
<dbReference type="InterPro" id="IPR000608">
    <property type="entry name" value="UBC"/>
</dbReference>
<keyword evidence="20" id="KW-1185">Reference proteome</keyword>
<dbReference type="Gene3D" id="3.10.110.10">
    <property type="entry name" value="Ubiquitin Conjugating Enzyme"/>
    <property type="match status" value="1"/>
</dbReference>
<evidence type="ECO:0000256" key="4">
    <source>
        <dbReference type="ARBA" id="ARBA00022490"/>
    </source>
</evidence>
<keyword evidence="4" id="KW-0963">Cytoplasm</keyword>
<evidence type="ECO:0000256" key="6">
    <source>
        <dbReference type="ARBA" id="ARBA00022703"/>
    </source>
</evidence>
<keyword evidence="9" id="KW-0067">ATP-binding</keyword>
<dbReference type="SMART" id="SM00212">
    <property type="entry name" value="UBCc"/>
    <property type="match status" value="1"/>
</dbReference>
<name>A0A6S8SN17_9STRA</name>
<dbReference type="PROSITE" id="PS50127">
    <property type="entry name" value="UBC_2"/>
    <property type="match status" value="1"/>
</dbReference>
<dbReference type="SUPFAM" id="SSF54495">
    <property type="entry name" value="UBC-like"/>
    <property type="match status" value="1"/>
</dbReference>
<evidence type="ECO:0000256" key="1">
    <source>
        <dbReference type="ARBA" id="ARBA00004123"/>
    </source>
</evidence>
<evidence type="ECO:0000256" key="7">
    <source>
        <dbReference type="ARBA" id="ARBA00022741"/>
    </source>
</evidence>
<reference evidence="19" key="2">
    <citation type="submission" date="2021-11" db="EMBL/GenBank/DDBJ databases">
        <authorList>
            <consortium name="Genoscope - CEA"/>
            <person name="William W."/>
        </authorList>
    </citation>
    <scope>NUCLEOTIDE SEQUENCE</scope>
</reference>
<evidence type="ECO:0000256" key="9">
    <source>
        <dbReference type="ARBA" id="ARBA00022840"/>
    </source>
</evidence>